<dbReference type="OrthoDB" id="7871041at2"/>
<accession>A0A1P8UZ50</accession>
<name>A0A1P8UZ50_9RHOB</name>
<dbReference type="Proteomes" id="UP000187059">
    <property type="component" value="Chromosome"/>
</dbReference>
<dbReference type="STRING" id="1250539.Ga0080574_TMP4334"/>
<dbReference type="RefSeq" id="WP_076704547.1">
    <property type="nucleotide sequence ID" value="NZ_CP015093.1"/>
</dbReference>
<keyword evidence="2" id="KW-1185">Reference proteome</keyword>
<evidence type="ECO:0000313" key="2">
    <source>
        <dbReference type="Proteomes" id="UP000187059"/>
    </source>
</evidence>
<organism evidence="1 2">
    <name type="scientific">Salipiger abyssi</name>
    <dbReference type="NCBI Taxonomy" id="1250539"/>
    <lineage>
        <taxon>Bacteria</taxon>
        <taxon>Pseudomonadati</taxon>
        <taxon>Pseudomonadota</taxon>
        <taxon>Alphaproteobacteria</taxon>
        <taxon>Rhodobacterales</taxon>
        <taxon>Roseobacteraceae</taxon>
        <taxon>Salipiger</taxon>
    </lineage>
</organism>
<dbReference type="EMBL" id="CP015093">
    <property type="protein sequence ID" value="APZ54668.1"/>
    <property type="molecule type" value="Genomic_DNA"/>
</dbReference>
<dbReference type="KEGG" id="paby:Ga0080574_TMP4334"/>
<protein>
    <submittedName>
        <fullName evidence="1">Uncharacterized protein</fullName>
    </submittedName>
</protein>
<sequence>MDWSKVTRNWEAASDRLLKRFPHLSAAALRRPPARIELLARQVAERHELTLYEARDEVELLLFADIPSYQLDRMAAG</sequence>
<dbReference type="AlphaFoldDB" id="A0A1P8UZ50"/>
<gene>
    <name evidence="1" type="ORF">Ga0080574_TMP4334</name>
</gene>
<reference evidence="1 2" key="1">
    <citation type="submission" date="2016-04" db="EMBL/GenBank/DDBJ databases">
        <title>Deep-sea bacteria in the southern Pacific.</title>
        <authorList>
            <person name="Tang K."/>
        </authorList>
    </citation>
    <scope>NUCLEOTIDE SEQUENCE [LARGE SCALE GENOMIC DNA]</scope>
    <source>
        <strain evidence="1 2">JLT2014</strain>
    </source>
</reference>
<evidence type="ECO:0000313" key="1">
    <source>
        <dbReference type="EMBL" id="APZ54668.1"/>
    </source>
</evidence>
<proteinExistence type="predicted"/>